<evidence type="ECO:0000313" key="4">
    <source>
        <dbReference type="Proteomes" id="UP000693981"/>
    </source>
</evidence>
<organism evidence="3 4">
    <name type="scientific">Phytophthora boehmeriae</name>
    <dbReference type="NCBI Taxonomy" id="109152"/>
    <lineage>
        <taxon>Eukaryota</taxon>
        <taxon>Sar</taxon>
        <taxon>Stramenopiles</taxon>
        <taxon>Oomycota</taxon>
        <taxon>Peronosporomycetes</taxon>
        <taxon>Peronosporales</taxon>
        <taxon>Peronosporaceae</taxon>
        <taxon>Phytophthora</taxon>
    </lineage>
</organism>
<dbReference type="EMBL" id="JAGDFL010000195">
    <property type="protein sequence ID" value="KAG7395665.1"/>
    <property type="molecule type" value="Genomic_DNA"/>
</dbReference>
<evidence type="ECO:0000256" key="1">
    <source>
        <dbReference type="SAM" id="MobiDB-lite"/>
    </source>
</evidence>
<feature type="signal peptide" evidence="2">
    <location>
        <begin position="1"/>
        <end position="18"/>
    </location>
</feature>
<keyword evidence="2" id="KW-0732">Signal</keyword>
<feature type="compositionally biased region" description="Polar residues" evidence="1">
    <location>
        <begin position="51"/>
        <end position="61"/>
    </location>
</feature>
<evidence type="ECO:0008006" key="5">
    <source>
        <dbReference type="Google" id="ProtNLM"/>
    </source>
</evidence>
<protein>
    <recommendedName>
        <fullName evidence="5">RxLR effector protein</fullName>
    </recommendedName>
</protein>
<dbReference type="Proteomes" id="UP000693981">
    <property type="component" value="Unassembled WGS sequence"/>
</dbReference>
<dbReference type="AlphaFoldDB" id="A0A8T1WQD5"/>
<keyword evidence="4" id="KW-1185">Reference proteome</keyword>
<proteinExistence type="predicted"/>
<evidence type="ECO:0000256" key="2">
    <source>
        <dbReference type="SAM" id="SignalP"/>
    </source>
</evidence>
<accession>A0A8T1WQD5</accession>
<feature type="chain" id="PRO_5035931816" description="RxLR effector protein" evidence="2">
    <location>
        <begin position="19"/>
        <end position="130"/>
    </location>
</feature>
<feature type="region of interest" description="Disordered" evidence="1">
    <location>
        <begin position="51"/>
        <end position="79"/>
    </location>
</feature>
<name>A0A8T1WQD5_9STRA</name>
<gene>
    <name evidence="3" type="ORF">PHYBOEH_003384</name>
</gene>
<sequence>MRLGQIALAATVALLVSGDNIAKGSSTNYNTLEATAPSRSVDSVGVENLETARNSPELSGSNEERIASIGGGRTGVGVPITTVTESPAPGYTVSEEGTPLSKRIADWWKRVFDQIARANTTNTRRLRLEN</sequence>
<evidence type="ECO:0000313" key="3">
    <source>
        <dbReference type="EMBL" id="KAG7395665.1"/>
    </source>
</evidence>
<reference evidence="3" key="1">
    <citation type="submission" date="2021-02" db="EMBL/GenBank/DDBJ databases">
        <authorList>
            <person name="Palmer J.M."/>
        </authorList>
    </citation>
    <scope>NUCLEOTIDE SEQUENCE</scope>
    <source>
        <strain evidence="3">SCRP23</strain>
    </source>
</reference>
<comment type="caution">
    <text evidence="3">The sequence shown here is derived from an EMBL/GenBank/DDBJ whole genome shotgun (WGS) entry which is preliminary data.</text>
</comment>